<proteinExistence type="predicted"/>
<name>A0A388KHS6_CHABU</name>
<protein>
    <recommendedName>
        <fullName evidence="12">RING-CH-type domain-containing protein</fullName>
    </recommendedName>
</protein>
<dbReference type="PANTHER" id="PTHR46065:SF3">
    <property type="entry name" value="FI20425P1"/>
    <property type="match status" value="1"/>
</dbReference>
<keyword evidence="9 11" id="KW-0472">Membrane</keyword>
<dbReference type="STRING" id="69332.A0A388KHS6"/>
<evidence type="ECO:0000256" key="5">
    <source>
        <dbReference type="ARBA" id="ARBA00022771"/>
    </source>
</evidence>
<dbReference type="InterPro" id="IPR011016">
    <property type="entry name" value="Znf_RING-CH"/>
</dbReference>
<dbReference type="Pfam" id="PF12906">
    <property type="entry name" value="RINGv"/>
    <property type="match status" value="1"/>
</dbReference>
<dbReference type="OrthoDB" id="2020280at2759"/>
<keyword evidence="5" id="KW-0863">Zinc-finger</keyword>
<feature type="region of interest" description="Disordered" evidence="10">
    <location>
        <begin position="24"/>
        <end position="60"/>
    </location>
</feature>
<dbReference type="SMART" id="SM00744">
    <property type="entry name" value="RINGv"/>
    <property type="match status" value="1"/>
</dbReference>
<evidence type="ECO:0000256" key="7">
    <source>
        <dbReference type="ARBA" id="ARBA00022833"/>
    </source>
</evidence>
<evidence type="ECO:0000259" key="12">
    <source>
        <dbReference type="PROSITE" id="PS51292"/>
    </source>
</evidence>
<dbReference type="PANTHER" id="PTHR46065">
    <property type="entry name" value="E3 UBIQUITIN-PROTEIN LIGASE MARCH 2/3 FAMILY MEMBER"/>
    <property type="match status" value="1"/>
</dbReference>
<dbReference type="EMBL" id="BFEA01000117">
    <property type="protein sequence ID" value="GBG69605.1"/>
    <property type="molecule type" value="Genomic_DNA"/>
</dbReference>
<keyword evidence="2" id="KW-0808">Transferase</keyword>
<feature type="region of interest" description="Disordered" evidence="10">
    <location>
        <begin position="73"/>
        <end position="101"/>
    </location>
</feature>
<evidence type="ECO:0000256" key="10">
    <source>
        <dbReference type="SAM" id="MobiDB-lite"/>
    </source>
</evidence>
<evidence type="ECO:0000256" key="1">
    <source>
        <dbReference type="ARBA" id="ARBA00004141"/>
    </source>
</evidence>
<evidence type="ECO:0000256" key="6">
    <source>
        <dbReference type="ARBA" id="ARBA00022786"/>
    </source>
</evidence>
<evidence type="ECO:0000256" key="2">
    <source>
        <dbReference type="ARBA" id="ARBA00022679"/>
    </source>
</evidence>
<evidence type="ECO:0000256" key="9">
    <source>
        <dbReference type="ARBA" id="ARBA00023136"/>
    </source>
</evidence>
<dbReference type="Proteomes" id="UP000265515">
    <property type="component" value="Unassembled WGS sequence"/>
</dbReference>
<evidence type="ECO:0000313" key="14">
    <source>
        <dbReference type="Proteomes" id="UP000265515"/>
    </source>
</evidence>
<keyword evidence="7" id="KW-0862">Zinc</keyword>
<keyword evidence="3 11" id="KW-0812">Transmembrane</keyword>
<accession>A0A388KHS6</accession>
<evidence type="ECO:0000313" key="13">
    <source>
        <dbReference type="EMBL" id="GBG69605.1"/>
    </source>
</evidence>
<dbReference type="CDD" id="cd16495">
    <property type="entry name" value="RING_CH-C4HC3_MARCH"/>
    <property type="match status" value="1"/>
</dbReference>
<feature type="transmembrane region" description="Helical" evidence="11">
    <location>
        <begin position="189"/>
        <end position="210"/>
    </location>
</feature>
<comment type="caution">
    <text evidence="13">The sequence shown here is derived from an EMBL/GenBank/DDBJ whole genome shotgun (WGS) entry which is preliminary data.</text>
</comment>
<dbReference type="InterPro" id="IPR013083">
    <property type="entry name" value="Znf_RING/FYVE/PHD"/>
</dbReference>
<keyword evidence="14" id="KW-1185">Reference proteome</keyword>
<keyword evidence="4" id="KW-0479">Metal-binding</keyword>
<dbReference type="SUPFAM" id="SSF57850">
    <property type="entry name" value="RING/U-box"/>
    <property type="match status" value="1"/>
</dbReference>
<comment type="subcellular location">
    <subcellularLocation>
        <location evidence="1">Membrane</location>
        <topology evidence="1">Multi-pass membrane protein</topology>
    </subcellularLocation>
</comment>
<dbReference type="Gene3D" id="3.30.40.10">
    <property type="entry name" value="Zinc/RING finger domain, C3HC4 (zinc finger)"/>
    <property type="match status" value="1"/>
</dbReference>
<feature type="compositionally biased region" description="Low complexity" evidence="10">
    <location>
        <begin position="85"/>
        <end position="96"/>
    </location>
</feature>
<feature type="domain" description="RING-CH-type" evidence="12">
    <location>
        <begin position="104"/>
        <end position="169"/>
    </location>
</feature>
<dbReference type="AlphaFoldDB" id="A0A388KHS6"/>
<dbReference type="GO" id="GO:0016740">
    <property type="term" value="F:transferase activity"/>
    <property type="evidence" value="ECO:0007669"/>
    <property type="project" value="UniProtKB-KW"/>
</dbReference>
<feature type="transmembrane region" description="Helical" evidence="11">
    <location>
        <begin position="222"/>
        <end position="241"/>
    </location>
</feature>
<evidence type="ECO:0000256" key="11">
    <source>
        <dbReference type="SAM" id="Phobius"/>
    </source>
</evidence>
<sequence>MMREGWAGIPTSIRSLPSAMTAFSSVPGAGSGRDANLYHEREDGERNEMDRIATEEEEEEEEVMMMMMRVSEVEEEPVVASGSRPPSQATDSPSSSSREESEKEVVLLIEECRICKEGGGGEMIKPCECGGTMARVHLKCLQQWISRRRHVNISEAGRCEICKSDYKLRIKEEFECSVARLCSFASLSFYAEFITILVTLTAMVALLFLFFKSRQNATKVTLYVAVVMGLSVLALGCFTLIKVSVRWRRANSVPVITPLSPARLLPHDPA</sequence>
<dbReference type="GO" id="GO:0008270">
    <property type="term" value="F:zinc ion binding"/>
    <property type="evidence" value="ECO:0007669"/>
    <property type="project" value="UniProtKB-KW"/>
</dbReference>
<reference evidence="13 14" key="1">
    <citation type="journal article" date="2018" name="Cell">
        <title>The Chara Genome: Secondary Complexity and Implications for Plant Terrestrialization.</title>
        <authorList>
            <person name="Nishiyama T."/>
            <person name="Sakayama H."/>
            <person name="Vries J.D."/>
            <person name="Buschmann H."/>
            <person name="Saint-Marcoux D."/>
            <person name="Ullrich K.K."/>
            <person name="Haas F.B."/>
            <person name="Vanderstraeten L."/>
            <person name="Becker D."/>
            <person name="Lang D."/>
            <person name="Vosolsobe S."/>
            <person name="Rombauts S."/>
            <person name="Wilhelmsson P.K.I."/>
            <person name="Janitza P."/>
            <person name="Kern R."/>
            <person name="Heyl A."/>
            <person name="Rumpler F."/>
            <person name="Villalobos L.I.A.C."/>
            <person name="Clay J.M."/>
            <person name="Skokan R."/>
            <person name="Toyoda A."/>
            <person name="Suzuki Y."/>
            <person name="Kagoshima H."/>
            <person name="Schijlen E."/>
            <person name="Tajeshwar N."/>
            <person name="Catarino B."/>
            <person name="Hetherington A.J."/>
            <person name="Saltykova A."/>
            <person name="Bonnot C."/>
            <person name="Breuninger H."/>
            <person name="Symeonidi A."/>
            <person name="Radhakrishnan G.V."/>
            <person name="Van Nieuwerburgh F."/>
            <person name="Deforce D."/>
            <person name="Chang C."/>
            <person name="Karol K.G."/>
            <person name="Hedrich R."/>
            <person name="Ulvskov P."/>
            <person name="Glockner G."/>
            <person name="Delwiche C.F."/>
            <person name="Petrasek J."/>
            <person name="Van de Peer Y."/>
            <person name="Friml J."/>
            <person name="Beilby M."/>
            <person name="Dolan L."/>
            <person name="Kohara Y."/>
            <person name="Sugano S."/>
            <person name="Fujiyama A."/>
            <person name="Delaux P.-M."/>
            <person name="Quint M."/>
            <person name="TheiBen G."/>
            <person name="Hagemann M."/>
            <person name="Harholt J."/>
            <person name="Dunand C."/>
            <person name="Zachgo S."/>
            <person name="Langdale J."/>
            <person name="Maumus F."/>
            <person name="Straeten D.V.D."/>
            <person name="Gould S.B."/>
            <person name="Rensing S.A."/>
        </authorList>
    </citation>
    <scope>NUCLEOTIDE SEQUENCE [LARGE SCALE GENOMIC DNA]</scope>
    <source>
        <strain evidence="13 14">S276</strain>
    </source>
</reference>
<feature type="compositionally biased region" description="Basic and acidic residues" evidence="10">
    <location>
        <begin position="36"/>
        <end position="54"/>
    </location>
</feature>
<dbReference type="GO" id="GO:0016020">
    <property type="term" value="C:membrane"/>
    <property type="evidence" value="ECO:0007669"/>
    <property type="project" value="UniProtKB-SubCell"/>
</dbReference>
<evidence type="ECO:0000256" key="4">
    <source>
        <dbReference type="ARBA" id="ARBA00022723"/>
    </source>
</evidence>
<organism evidence="13 14">
    <name type="scientific">Chara braunii</name>
    <name type="common">Braun's stonewort</name>
    <dbReference type="NCBI Taxonomy" id="69332"/>
    <lineage>
        <taxon>Eukaryota</taxon>
        <taxon>Viridiplantae</taxon>
        <taxon>Streptophyta</taxon>
        <taxon>Charophyceae</taxon>
        <taxon>Charales</taxon>
        <taxon>Characeae</taxon>
        <taxon>Chara</taxon>
    </lineage>
</organism>
<keyword evidence="8 11" id="KW-1133">Transmembrane helix</keyword>
<dbReference type="PROSITE" id="PS51292">
    <property type="entry name" value="ZF_RING_CH"/>
    <property type="match status" value="1"/>
</dbReference>
<dbReference type="Gramene" id="GBG69605">
    <property type="protein sequence ID" value="GBG69605"/>
    <property type="gene ID" value="CBR_g4435"/>
</dbReference>
<gene>
    <name evidence="13" type="ORF">CBR_g4435</name>
</gene>
<evidence type="ECO:0000256" key="8">
    <source>
        <dbReference type="ARBA" id="ARBA00022989"/>
    </source>
</evidence>
<keyword evidence="6" id="KW-0833">Ubl conjugation pathway</keyword>
<evidence type="ECO:0000256" key="3">
    <source>
        <dbReference type="ARBA" id="ARBA00022692"/>
    </source>
</evidence>